<evidence type="ECO:0000313" key="7">
    <source>
        <dbReference type="EMBL" id="BAI99042.1"/>
    </source>
</evidence>
<feature type="domain" description="RNA polymerase sigma factor 70 region 4 type 2" evidence="6">
    <location>
        <begin position="196"/>
        <end position="242"/>
    </location>
</feature>
<dbReference type="GO" id="GO:0016987">
    <property type="term" value="F:sigma factor activity"/>
    <property type="evidence" value="ECO:0007669"/>
    <property type="project" value="UniProtKB-KW"/>
</dbReference>
<dbReference type="InterPro" id="IPR013325">
    <property type="entry name" value="RNA_pol_sigma_r2"/>
</dbReference>
<dbReference type="GO" id="GO:0006352">
    <property type="term" value="P:DNA-templated transcription initiation"/>
    <property type="evidence" value="ECO:0007669"/>
    <property type="project" value="InterPro"/>
</dbReference>
<dbReference type="AlphaFoldDB" id="D4Z8W0"/>
<dbReference type="GO" id="GO:0003677">
    <property type="term" value="F:DNA binding"/>
    <property type="evidence" value="ECO:0007669"/>
    <property type="project" value="InterPro"/>
</dbReference>
<dbReference type="InterPro" id="IPR013324">
    <property type="entry name" value="RNA_pol_sigma_r3/r4-like"/>
</dbReference>
<evidence type="ECO:0000259" key="6">
    <source>
        <dbReference type="Pfam" id="PF08281"/>
    </source>
</evidence>
<dbReference type="InterPro" id="IPR014284">
    <property type="entry name" value="RNA_pol_sigma-70_dom"/>
</dbReference>
<dbReference type="InterPro" id="IPR039425">
    <property type="entry name" value="RNA_pol_sigma-70-like"/>
</dbReference>
<evidence type="ECO:0000313" key="8">
    <source>
        <dbReference type="Proteomes" id="UP000007753"/>
    </source>
</evidence>
<dbReference type="Proteomes" id="UP000007753">
    <property type="component" value="Plasmid pCHQ1"/>
</dbReference>
<evidence type="ECO:0000256" key="2">
    <source>
        <dbReference type="ARBA" id="ARBA00023015"/>
    </source>
</evidence>
<keyword evidence="7" id="KW-0614">Plasmid</keyword>
<organism evidence="7 8">
    <name type="scientific">Sphingobium indicum (strain DSM 16413 / CCM 7287 / MTCC 6362 / UT26 / NBRC 101211 / UT26S)</name>
    <name type="common">Sphingobium japonicum</name>
    <dbReference type="NCBI Taxonomy" id="452662"/>
    <lineage>
        <taxon>Bacteria</taxon>
        <taxon>Pseudomonadati</taxon>
        <taxon>Pseudomonadota</taxon>
        <taxon>Alphaproteobacteria</taxon>
        <taxon>Sphingomonadales</taxon>
        <taxon>Sphingomonadaceae</taxon>
        <taxon>Sphingobium</taxon>
    </lineage>
</organism>
<evidence type="ECO:0000256" key="1">
    <source>
        <dbReference type="ARBA" id="ARBA00010641"/>
    </source>
</evidence>
<keyword evidence="2" id="KW-0805">Transcription regulation</keyword>
<proteinExistence type="inferred from homology"/>
<evidence type="ECO:0000256" key="4">
    <source>
        <dbReference type="ARBA" id="ARBA00023163"/>
    </source>
</evidence>
<keyword evidence="8" id="KW-1185">Reference proteome</keyword>
<keyword evidence="4" id="KW-0804">Transcription</keyword>
<keyword evidence="3" id="KW-0731">Sigma factor</keyword>
<dbReference type="PANTHER" id="PTHR43133:SF63">
    <property type="entry name" value="RNA POLYMERASE SIGMA FACTOR FECI-RELATED"/>
    <property type="match status" value="1"/>
</dbReference>
<dbReference type="PANTHER" id="PTHR43133">
    <property type="entry name" value="RNA POLYMERASE ECF-TYPE SIGMA FACTO"/>
    <property type="match status" value="1"/>
</dbReference>
<dbReference type="Pfam" id="PF08281">
    <property type="entry name" value="Sigma70_r4_2"/>
    <property type="match status" value="1"/>
</dbReference>
<dbReference type="Gene3D" id="1.10.10.10">
    <property type="entry name" value="Winged helix-like DNA-binding domain superfamily/Winged helix DNA-binding domain"/>
    <property type="match status" value="1"/>
</dbReference>
<dbReference type="NCBIfam" id="TIGR02937">
    <property type="entry name" value="sigma70-ECF"/>
    <property type="match status" value="1"/>
</dbReference>
<dbReference type="SUPFAM" id="SSF88946">
    <property type="entry name" value="Sigma2 domain of RNA polymerase sigma factors"/>
    <property type="match status" value="1"/>
</dbReference>
<name>D4Z8W0_SPHIU</name>
<gene>
    <name evidence="7" type="ordered locus">SJA_P1-00900</name>
</gene>
<sequence length="250" mass="28191">MACAHVQPATVKAHALCALPGFFHIRLWPSPRVDIGRDANGPEHGTNIGESRLHSAASGVCVMPPRLNGHAQPNGIVAEKSDGGPEPAGFPEFYRDEVPALVRFFRRRLRSSDEAEDLAHEALARFLRASPVTQILMPQAYLKRIAGNLLRDRAESASTRLADLSVPLDESMEPPTPYDQHRELVGREELEHFNVVLQQLKPRTLEIFLMSRVDGYTYKEVAKKLGMTLFGVKWHMLRAIEHIDRHRRDR</sequence>
<dbReference type="HOGENOM" id="CLU_1110832_0_0_5"/>
<geneLocation type="plasmid" evidence="7 8">
    <name>pCHQ1</name>
</geneLocation>
<dbReference type="SUPFAM" id="SSF88659">
    <property type="entry name" value="Sigma3 and sigma4 domains of RNA polymerase sigma factors"/>
    <property type="match status" value="1"/>
</dbReference>
<evidence type="ECO:0000259" key="5">
    <source>
        <dbReference type="Pfam" id="PF04542"/>
    </source>
</evidence>
<dbReference type="InterPro" id="IPR013249">
    <property type="entry name" value="RNA_pol_sigma70_r4_t2"/>
</dbReference>
<dbReference type="Pfam" id="PF04542">
    <property type="entry name" value="Sigma70_r2"/>
    <property type="match status" value="1"/>
</dbReference>
<dbReference type="Gene3D" id="1.10.1740.10">
    <property type="match status" value="1"/>
</dbReference>
<accession>D4Z8W0</accession>
<feature type="domain" description="RNA polymerase sigma-70 region 2" evidence="5">
    <location>
        <begin position="94"/>
        <end position="157"/>
    </location>
</feature>
<reference evidence="7 8" key="1">
    <citation type="journal article" date="2010" name="J. Bacteriol.">
        <title>Complete genome sequence of the representative gamma-hexachlorocyclohexane-degrading bacterium Sphingobium japonicum UT26.</title>
        <authorList>
            <person name="Nagata Y."/>
            <person name="Ohtsubo Y."/>
            <person name="Endo R."/>
            <person name="Ichikawa N."/>
            <person name="Ankai A."/>
            <person name="Oguchi A."/>
            <person name="Fukui S."/>
            <person name="Fujita N."/>
            <person name="Tsuda M."/>
        </authorList>
    </citation>
    <scope>NUCLEOTIDE SEQUENCE [LARGE SCALE GENOMIC DNA]</scope>
    <source>
        <strain evidence="8">DSM 16413 / CCM 7287 / MTCC 6362 / UT26 / NBRC 101211 / UT26S</strain>
        <plasmid evidence="7 8">pCHQ1</plasmid>
    </source>
</reference>
<protein>
    <submittedName>
        <fullName evidence="7">ECF-type sigma factor</fullName>
    </submittedName>
</protein>
<evidence type="ECO:0000256" key="3">
    <source>
        <dbReference type="ARBA" id="ARBA00023082"/>
    </source>
</evidence>
<dbReference type="InterPro" id="IPR036388">
    <property type="entry name" value="WH-like_DNA-bd_sf"/>
</dbReference>
<dbReference type="EMBL" id="AP010805">
    <property type="protein sequence ID" value="BAI99042.1"/>
    <property type="molecule type" value="Genomic_DNA"/>
</dbReference>
<comment type="similarity">
    <text evidence="1">Belongs to the sigma-70 factor family. ECF subfamily.</text>
</comment>
<dbReference type="KEGG" id="sjp:SJA_P1-00900"/>
<dbReference type="InterPro" id="IPR007627">
    <property type="entry name" value="RNA_pol_sigma70_r2"/>
</dbReference>